<dbReference type="Proteomes" id="UP000286288">
    <property type="component" value="Unassembled WGS sequence"/>
</dbReference>
<dbReference type="InterPro" id="IPR029063">
    <property type="entry name" value="SAM-dependent_MTases_sf"/>
</dbReference>
<reference evidence="1 2" key="1">
    <citation type="submission" date="2018-08" db="EMBL/GenBank/DDBJ databases">
        <title>A genome reference for cultivated species of the human gut microbiota.</title>
        <authorList>
            <person name="Zou Y."/>
            <person name="Xue W."/>
            <person name="Luo G."/>
        </authorList>
    </citation>
    <scope>NUCLEOTIDE SEQUENCE [LARGE SCALE GENOMIC DNA]</scope>
    <source>
        <strain evidence="1 2">AF48-16</strain>
    </source>
</reference>
<comment type="caution">
    <text evidence="1">The sequence shown here is derived from an EMBL/GenBank/DDBJ whole genome shotgun (WGS) entry which is preliminary data.</text>
</comment>
<sequence>MRYSHTLLKEVLQPGQTAVDATMGNGFDTELLASLVGPTGQVFAFDIQEQALQATKKRLAEKELLAQVQLIHQGHETLAEVVSGPVHAAIFNLGYLPKGDKAIITLPDTTKTALEALLTRLAPKGRIILVCYYGHAGGEAELKEVHSFCQQLPQEKFNVLSYQFINQRNQPPILFCIERKNHQSSAR</sequence>
<proteinExistence type="predicted"/>
<organism evidence="1 2">
    <name type="scientific">Enterococcus casseliflavus</name>
    <name type="common">Enterococcus flavescens</name>
    <dbReference type="NCBI Taxonomy" id="37734"/>
    <lineage>
        <taxon>Bacteria</taxon>
        <taxon>Bacillati</taxon>
        <taxon>Bacillota</taxon>
        <taxon>Bacilli</taxon>
        <taxon>Lactobacillales</taxon>
        <taxon>Enterococcaceae</taxon>
        <taxon>Enterococcus</taxon>
    </lineage>
</organism>
<evidence type="ECO:0000313" key="2">
    <source>
        <dbReference type="Proteomes" id="UP000286288"/>
    </source>
</evidence>
<evidence type="ECO:0000313" key="1">
    <source>
        <dbReference type="EMBL" id="RHK06292.1"/>
    </source>
</evidence>
<gene>
    <name evidence="1" type="ORF">DW084_09325</name>
</gene>
<dbReference type="Pfam" id="PF06962">
    <property type="entry name" value="rRNA_methylase"/>
    <property type="match status" value="1"/>
</dbReference>
<dbReference type="PANTHER" id="PTHR35276">
    <property type="entry name" value="S-ADENOSYL-L-METHIONINE-DEPENDENT METHYLTRANSFERASES SUPERFAMILY PROTEIN"/>
    <property type="match status" value="1"/>
</dbReference>
<dbReference type="AlphaFoldDB" id="A0A415ESM4"/>
<keyword evidence="1" id="KW-0808">Transferase</keyword>
<dbReference type="PANTHER" id="PTHR35276:SF1">
    <property type="entry name" value="TRNA (MNM(5)S(2)U34)-METHYLTRANSFERASE, CHLOROPLASTIC"/>
    <property type="match status" value="1"/>
</dbReference>
<dbReference type="EMBL" id="QRMZ01000011">
    <property type="protein sequence ID" value="RHK06292.1"/>
    <property type="molecule type" value="Genomic_DNA"/>
</dbReference>
<name>A0A415ESM4_ENTCA</name>
<protein>
    <submittedName>
        <fullName evidence="1">Methyltransferase domain-containing protein</fullName>
    </submittedName>
</protein>
<dbReference type="GO" id="GO:0032259">
    <property type="term" value="P:methylation"/>
    <property type="evidence" value="ECO:0007669"/>
    <property type="project" value="UniProtKB-KW"/>
</dbReference>
<dbReference type="Gene3D" id="3.40.50.150">
    <property type="entry name" value="Vaccinia Virus protein VP39"/>
    <property type="match status" value="1"/>
</dbReference>
<dbReference type="SUPFAM" id="SSF53335">
    <property type="entry name" value="S-adenosyl-L-methionine-dependent methyltransferases"/>
    <property type="match status" value="1"/>
</dbReference>
<keyword evidence="1" id="KW-0489">Methyltransferase</keyword>
<dbReference type="CDD" id="cd02440">
    <property type="entry name" value="AdoMet_MTases"/>
    <property type="match status" value="1"/>
</dbReference>
<accession>A0A415ESM4</accession>
<dbReference type="GO" id="GO:0008168">
    <property type="term" value="F:methyltransferase activity"/>
    <property type="evidence" value="ECO:0007669"/>
    <property type="project" value="UniProtKB-KW"/>
</dbReference>
<dbReference type="InterPro" id="IPR010719">
    <property type="entry name" value="MnmM_MeTrfase"/>
</dbReference>